<feature type="compositionally biased region" description="Polar residues" evidence="1">
    <location>
        <begin position="1"/>
        <end position="10"/>
    </location>
</feature>
<name>V8G6G7_9BURK</name>
<evidence type="ECO:0000313" key="3">
    <source>
        <dbReference type="Proteomes" id="UP000018766"/>
    </source>
</evidence>
<feature type="compositionally biased region" description="Low complexity" evidence="1">
    <location>
        <begin position="11"/>
        <end position="57"/>
    </location>
</feature>
<evidence type="ECO:0000256" key="1">
    <source>
        <dbReference type="SAM" id="MobiDB-lite"/>
    </source>
</evidence>
<dbReference type="Proteomes" id="UP000018766">
    <property type="component" value="Unassembled WGS sequence"/>
</dbReference>
<dbReference type="Pfam" id="PF04375">
    <property type="entry name" value="HemX"/>
    <property type="match status" value="1"/>
</dbReference>
<comment type="caution">
    <text evidence="2">The sequence shown here is derived from an EMBL/GenBank/DDBJ whole genome shotgun (WGS) entry which is preliminary data.</text>
</comment>
<dbReference type="OrthoDB" id="9787650at2"/>
<dbReference type="EMBL" id="AYSV01000078">
    <property type="protein sequence ID" value="ETD72129.1"/>
    <property type="molecule type" value="Genomic_DNA"/>
</dbReference>
<accession>V8G6G7</accession>
<dbReference type="InterPro" id="IPR007470">
    <property type="entry name" value="HemX"/>
</dbReference>
<dbReference type="AlphaFoldDB" id="V8G6G7"/>
<sequence>MANATGTSNPSVETATVDTATEASSTEVSSNSTQTTKTTSTESTSATSTTPSADSTTVNEAEAPAKEVASEHKLTLEDRFIEQTKQIAQLTLELEMTKKQAQQQLAEAKVNQSQQSLLTEVTRLFNAADFERSVTVSKTKTLQTLALIKSSVANQPEAVWAGVRQAVEEDEAAINASNDVDLDSTYKATQELEKLLKVAPFVSAENSSGTASNYEPEKVAVPDTEQGPDSTWLDKAVNQVQKLPAEAYNAIRSDLGGLVKVEKLSNPDTALLSIDDVNRQRMETALQLSIAQQALLKRDEGIWQEALAKVGRQLETYYNLNIESTQQAVALTKQLQSVSVKSTLPALSHTQRILEQVARELGK</sequence>
<proteinExistence type="predicted"/>
<protein>
    <recommendedName>
        <fullName evidence="4">Uroporphyrin-III C-methyltransferase</fullName>
    </recommendedName>
</protein>
<gene>
    <name evidence="2" type="ORF">V757_06225</name>
</gene>
<evidence type="ECO:0008006" key="4">
    <source>
        <dbReference type="Google" id="ProtNLM"/>
    </source>
</evidence>
<dbReference type="RefSeq" id="WP_023950838.1">
    <property type="nucleotide sequence ID" value="NZ_AYSV01000078.1"/>
</dbReference>
<evidence type="ECO:0000313" key="2">
    <source>
        <dbReference type="EMBL" id="ETD72129.1"/>
    </source>
</evidence>
<organism evidence="2 3">
    <name type="scientific">Pelistega indica</name>
    <dbReference type="NCBI Taxonomy" id="1414851"/>
    <lineage>
        <taxon>Bacteria</taxon>
        <taxon>Pseudomonadati</taxon>
        <taxon>Pseudomonadota</taxon>
        <taxon>Betaproteobacteria</taxon>
        <taxon>Burkholderiales</taxon>
        <taxon>Alcaligenaceae</taxon>
        <taxon>Pelistega</taxon>
    </lineage>
</organism>
<feature type="region of interest" description="Disordered" evidence="1">
    <location>
        <begin position="1"/>
        <end position="69"/>
    </location>
</feature>
<keyword evidence="3" id="KW-1185">Reference proteome</keyword>
<reference evidence="2 3" key="1">
    <citation type="submission" date="2013-11" db="EMBL/GenBank/DDBJ databases">
        <title>Genomic analysis of Pelistega sp. HM-7.</title>
        <authorList>
            <person name="Kumbhare S.V."/>
            <person name="Shetty S.A."/>
            <person name="Sharma O."/>
            <person name="Dhotre D.P."/>
        </authorList>
    </citation>
    <scope>NUCLEOTIDE SEQUENCE [LARGE SCALE GENOMIC DNA]</scope>
    <source>
        <strain evidence="2 3">HM-7</strain>
    </source>
</reference>